<evidence type="ECO:0000259" key="8">
    <source>
        <dbReference type="Pfam" id="PF17921"/>
    </source>
</evidence>
<dbReference type="Pfam" id="PF17921">
    <property type="entry name" value="Integrase_H2C2"/>
    <property type="match status" value="1"/>
</dbReference>
<dbReference type="CDD" id="cd09274">
    <property type="entry name" value="RNase_HI_RT_Ty3"/>
    <property type="match status" value="1"/>
</dbReference>
<keyword evidence="2" id="KW-0548">Nucleotidyltransferase</keyword>
<evidence type="ECO:0000313" key="10">
    <source>
        <dbReference type="Proteomes" id="UP001341281"/>
    </source>
</evidence>
<keyword evidence="3" id="KW-0540">Nuclease</keyword>
<dbReference type="GO" id="GO:0016787">
    <property type="term" value="F:hydrolase activity"/>
    <property type="evidence" value="ECO:0007669"/>
    <property type="project" value="UniProtKB-KW"/>
</dbReference>
<keyword evidence="10" id="KW-1185">Reference proteome</keyword>
<dbReference type="Gene3D" id="1.10.340.70">
    <property type="match status" value="1"/>
</dbReference>
<evidence type="ECO:0000256" key="5">
    <source>
        <dbReference type="ARBA" id="ARBA00022801"/>
    </source>
</evidence>
<gene>
    <name evidence="9" type="ORF">U9M48_019028</name>
</gene>
<protein>
    <recommendedName>
        <fullName evidence="11">Polyprotein</fullName>
    </recommendedName>
</protein>
<feature type="domain" description="Integrase zinc-binding" evidence="8">
    <location>
        <begin position="249"/>
        <end position="304"/>
    </location>
</feature>
<evidence type="ECO:0000259" key="7">
    <source>
        <dbReference type="Pfam" id="PF17917"/>
    </source>
</evidence>
<dbReference type="FunFam" id="1.10.340.70:FF:000001">
    <property type="entry name" value="Retrovirus-related Pol polyprotein from transposon gypsy-like Protein"/>
    <property type="match status" value="1"/>
</dbReference>
<dbReference type="SUPFAM" id="SSF56672">
    <property type="entry name" value="DNA/RNA polymerases"/>
    <property type="match status" value="1"/>
</dbReference>
<keyword evidence="6" id="KW-0695">RNA-directed DNA polymerase</keyword>
<dbReference type="InterPro" id="IPR043128">
    <property type="entry name" value="Rev_trsase/Diguanyl_cyclase"/>
</dbReference>
<dbReference type="PANTHER" id="PTHR37984:SF5">
    <property type="entry name" value="PROTEIN NYNRIN-LIKE"/>
    <property type="match status" value="1"/>
</dbReference>
<dbReference type="PANTHER" id="PTHR37984">
    <property type="entry name" value="PROTEIN CBG26694"/>
    <property type="match status" value="1"/>
</dbReference>
<evidence type="ECO:0008006" key="11">
    <source>
        <dbReference type="Google" id="ProtNLM"/>
    </source>
</evidence>
<dbReference type="AlphaFoldDB" id="A0AAQ3TBE9"/>
<dbReference type="InterPro" id="IPR041373">
    <property type="entry name" value="RT_RNaseH"/>
</dbReference>
<dbReference type="Pfam" id="PF17917">
    <property type="entry name" value="RT_RNaseH"/>
    <property type="match status" value="1"/>
</dbReference>
<dbReference type="GO" id="GO:0004519">
    <property type="term" value="F:endonuclease activity"/>
    <property type="evidence" value="ECO:0007669"/>
    <property type="project" value="UniProtKB-KW"/>
</dbReference>
<evidence type="ECO:0000313" key="9">
    <source>
        <dbReference type="EMBL" id="WVZ70353.1"/>
    </source>
</evidence>
<dbReference type="FunFam" id="3.10.20.370:FF:000001">
    <property type="entry name" value="Retrovirus-related Pol polyprotein from transposon 17.6-like protein"/>
    <property type="match status" value="1"/>
</dbReference>
<keyword evidence="5" id="KW-0378">Hydrolase</keyword>
<feature type="domain" description="Reverse transcriptase RNase H-like" evidence="7">
    <location>
        <begin position="38"/>
        <end position="137"/>
    </location>
</feature>
<proteinExistence type="predicted"/>
<evidence type="ECO:0000256" key="2">
    <source>
        <dbReference type="ARBA" id="ARBA00022695"/>
    </source>
</evidence>
<keyword evidence="4" id="KW-0255">Endonuclease</keyword>
<evidence type="ECO:0000256" key="3">
    <source>
        <dbReference type="ARBA" id="ARBA00022722"/>
    </source>
</evidence>
<dbReference type="InterPro" id="IPR043502">
    <property type="entry name" value="DNA/RNA_pol_sf"/>
</dbReference>
<evidence type="ECO:0000256" key="6">
    <source>
        <dbReference type="ARBA" id="ARBA00022918"/>
    </source>
</evidence>
<dbReference type="InterPro" id="IPR050951">
    <property type="entry name" value="Retrovirus_Pol_polyprotein"/>
</dbReference>
<dbReference type="EMBL" id="CP144748">
    <property type="protein sequence ID" value="WVZ70353.1"/>
    <property type="molecule type" value="Genomic_DNA"/>
</dbReference>
<dbReference type="Proteomes" id="UP001341281">
    <property type="component" value="Chromosome 04"/>
</dbReference>
<evidence type="ECO:0000256" key="1">
    <source>
        <dbReference type="ARBA" id="ARBA00022679"/>
    </source>
</evidence>
<organism evidence="9 10">
    <name type="scientific">Paspalum notatum var. saurae</name>
    <dbReference type="NCBI Taxonomy" id="547442"/>
    <lineage>
        <taxon>Eukaryota</taxon>
        <taxon>Viridiplantae</taxon>
        <taxon>Streptophyta</taxon>
        <taxon>Embryophyta</taxon>
        <taxon>Tracheophyta</taxon>
        <taxon>Spermatophyta</taxon>
        <taxon>Magnoliopsida</taxon>
        <taxon>Liliopsida</taxon>
        <taxon>Poales</taxon>
        <taxon>Poaceae</taxon>
        <taxon>PACMAD clade</taxon>
        <taxon>Panicoideae</taxon>
        <taxon>Andropogonodae</taxon>
        <taxon>Paspaleae</taxon>
        <taxon>Paspalinae</taxon>
        <taxon>Paspalum</taxon>
    </lineage>
</organism>
<reference evidence="9 10" key="1">
    <citation type="submission" date="2024-02" db="EMBL/GenBank/DDBJ databases">
        <title>High-quality chromosome-scale genome assembly of Pensacola bahiagrass (Paspalum notatum Flugge var. saurae).</title>
        <authorList>
            <person name="Vega J.M."/>
            <person name="Podio M."/>
            <person name="Orjuela J."/>
            <person name="Siena L.A."/>
            <person name="Pessino S.C."/>
            <person name="Combes M.C."/>
            <person name="Mariac C."/>
            <person name="Albertini E."/>
            <person name="Pupilli F."/>
            <person name="Ortiz J.P.A."/>
            <person name="Leblanc O."/>
        </authorList>
    </citation>
    <scope>NUCLEOTIDE SEQUENCE [LARGE SCALE GENOMIC DNA]</scope>
    <source>
        <strain evidence="9">R1</strain>
        <tissue evidence="9">Leaf</tissue>
    </source>
</reference>
<evidence type="ECO:0000256" key="4">
    <source>
        <dbReference type="ARBA" id="ARBA00022759"/>
    </source>
</evidence>
<accession>A0AAQ3TBE9</accession>
<dbReference type="Gene3D" id="3.30.70.270">
    <property type="match status" value="1"/>
</dbReference>
<dbReference type="Gene3D" id="3.10.20.370">
    <property type="match status" value="1"/>
</dbReference>
<keyword evidence="1" id="KW-0808">Transferase</keyword>
<sequence length="320" mass="36961">MTALTQKNAKFAWSSKCEEAFGTLKKLLTSAPVLAQPDITKPFDMYCDASGSGLGCVLMQEGRVIAYASCQLRKHEVNYPTHDLELLAVVYALKKWRHYLLGNTCHIYTDHKSLKYIFTQPELNMRQRRWLELIKDYDLEVHYHPGKAKVVADALSRKAHCNFIEARPMVRVLCCEIGEIEMPTALEAKLYNLVLEPTIKDQIIAAQKQDKGMSHIQNEINDKKKACFKLDEEGVLWFKNRLVVPKDMELRKKILDEAHTSMFTLHPGSNKMYQDLKQKFWWTRMKREIAKYVSECDVCQRVKADHLKPMGMLQPLAVLA</sequence>
<dbReference type="GO" id="GO:0003964">
    <property type="term" value="F:RNA-directed DNA polymerase activity"/>
    <property type="evidence" value="ECO:0007669"/>
    <property type="project" value="UniProtKB-KW"/>
</dbReference>
<name>A0AAQ3TBE9_PASNO</name>
<dbReference type="InterPro" id="IPR041588">
    <property type="entry name" value="Integrase_H2C2"/>
</dbReference>